<evidence type="ECO:0000313" key="2">
    <source>
        <dbReference type="EMBL" id="OAX31869.1"/>
    </source>
</evidence>
<dbReference type="EMBL" id="KV449207">
    <property type="protein sequence ID" value="OAX31869.1"/>
    <property type="molecule type" value="Genomic_DNA"/>
</dbReference>
<feature type="compositionally biased region" description="Basic and acidic residues" evidence="1">
    <location>
        <begin position="1"/>
        <end position="11"/>
    </location>
</feature>
<dbReference type="Proteomes" id="UP000092154">
    <property type="component" value="Unassembled WGS sequence"/>
</dbReference>
<sequence length="71" mass="7467">MQRDAHSHRGSESNTTNNPGKSENFTNPIFTMRLFTFIAVFVALAVSANAQDVGALITGLGTDVDGITAGL</sequence>
<evidence type="ECO:0000313" key="3">
    <source>
        <dbReference type="Proteomes" id="UP000092154"/>
    </source>
</evidence>
<feature type="region of interest" description="Disordered" evidence="1">
    <location>
        <begin position="1"/>
        <end position="24"/>
    </location>
</feature>
<gene>
    <name evidence="2" type="ORF">K503DRAFT_805710</name>
</gene>
<proteinExistence type="predicted"/>
<dbReference type="AlphaFoldDB" id="A0A1B7MH08"/>
<keyword evidence="3" id="KW-1185">Reference proteome</keyword>
<reference evidence="2 3" key="1">
    <citation type="submission" date="2016-06" db="EMBL/GenBank/DDBJ databases">
        <title>Comparative genomics of the ectomycorrhizal sister species Rhizopogon vinicolor and Rhizopogon vesiculosus (Basidiomycota: Boletales) reveals a divergence of the mating type B locus.</title>
        <authorList>
            <consortium name="DOE Joint Genome Institute"/>
            <person name="Mujic A.B."/>
            <person name="Kuo A."/>
            <person name="Tritt A."/>
            <person name="Lipzen A."/>
            <person name="Chen C."/>
            <person name="Johnson J."/>
            <person name="Sharma A."/>
            <person name="Barry K."/>
            <person name="Grigoriev I.V."/>
            <person name="Spatafora J.W."/>
        </authorList>
    </citation>
    <scope>NUCLEOTIDE SEQUENCE [LARGE SCALE GENOMIC DNA]</scope>
    <source>
        <strain evidence="2 3">AM-OR11-026</strain>
    </source>
</reference>
<feature type="compositionally biased region" description="Polar residues" evidence="1">
    <location>
        <begin position="12"/>
        <end position="24"/>
    </location>
</feature>
<dbReference type="OrthoDB" id="2705515at2759"/>
<accession>A0A1B7MH08</accession>
<evidence type="ECO:0000256" key="1">
    <source>
        <dbReference type="SAM" id="MobiDB-lite"/>
    </source>
</evidence>
<protein>
    <submittedName>
        <fullName evidence="2">Uncharacterized protein</fullName>
    </submittedName>
</protein>
<dbReference type="InParanoid" id="A0A1B7MH08"/>
<organism evidence="2 3">
    <name type="scientific">Rhizopogon vinicolor AM-OR11-026</name>
    <dbReference type="NCBI Taxonomy" id="1314800"/>
    <lineage>
        <taxon>Eukaryota</taxon>
        <taxon>Fungi</taxon>
        <taxon>Dikarya</taxon>
        <taxon>Basidiomycota</taxon>
        <taxon>Agaricomycotina</taxon>
        <taxon>Agaricomycetes</taxon>
        <taxon>Agaricomycetidae</taxon>
        <taxon>Boletales</taxon>
        <taxon>Suillineae</taxon>
        <taxon>Rhizopogonaceae</taxon>
        <taxon>Rhizopogon</taxon>
    </lineage>
</organism>
<name>A0A1B7MH08_9AGAM</name>